<name>A0A8H4IKE4_9PEZI</name>
<feature type="domain" description="Hydantoinase B/oxoprolinase" evidence="2">
    <location>
        <begin position="225"/>
        <end position="627"/>
    </location>
</feature>
<dbReference type="EMBL" id="WWBZ02000062">
    <property type="protein sequence ID" value="KAF4303050.1"/>
    <property type="molecule type" value="Genomic_DNA"/>
</dbReference>
<keyword evidence="4" id="KW-1185">Reference proteome</keyword>
<sequence>MSRPIRNATEAREFAPDKHNLVSFGGAGGQHAYAIADSLGIKRILIHSHSSVLSAYGIAHAQLQYEASEPLVGAFSKALLPAINAKIDALKKKVLDELSSQGASESSIMFDESLSLRYFGTDTNISISKPENEDYAAAFEAVHIREFAFQMSHQVVVDLVSGPALVIDNTQTILVERMYRAYFLSKHVVLEKYDSDLPMHALSLNHIDPIQLSVFAHRFMSIAKQMDIGGKGIISMMPDSRELWEEGLSVKSMKIVSQGEFLEDDVRAAFERAGSFPGCSPTRRIQDNISDLKAMTSSNQRGILLLRNLCKEFTLPVVHRYMGGIQANAEVAIRQFLIQVSKEHPQPLKAVYCFDDGTPIAVTITIDEERVNAIYDVAGTGPQVWGNYNCPISITYSTVIYTLRCLIDLDIPLNEGCLIPVDIRIPKGTILRPNPNAAICGSTPGSQRIIDVILRAYGRVAAFQGCANSFGWGMGGRDPATGKIVPGWNYGDSLGCGTGVGPTWHGEHVTQCHSTNTKNTDPEVIEKRTPVVVRKYATNRSTGGRGKFNGGDGCVREIEARRELRFSILSDRRVYKPYGLQGGGEGSVGRKFVFKWNEDHTALEKINVGGKAALVLQAGEIMQINTP</sequence>
<organism evidence="3 4">
    <name type="scientific">Botryosphaeria dothidea</name>
    <dbReference type="NCBI Taxonomy" id="55169"/>
    <lineage>
        <taxon>Eukaryota</taxon>
        <taxon>Fungi</taxon>
        <taxon>Dikarya</taxon>
        <taxon>Ascomycota</taxon>
        <taxon>Pezizomycotina</taxon>
        <taxon>Dothideomycetes</taxon>
        <taxon>Dothideomycetes incertae sedis</taxon>
        <taxon>Botryosphaeriales</taxon>
        <taxon>Botryosphaeriaceae</taxon>
        <taxon>Botryosphaeria</taxon>
    </lineage>
</organism>
<gene>
    <name evidence="3" type="ORF">GTA08_BOTSDO08562</name>
</gene>
<dbReference type="InterPro" id="IPR045079">
    <property type="entry name" value="Oxoprolinase-like"/>
</dbReference>
<dbReference type="OrthoDB" id="3643at2759"/>
<protein>
    <submittedName>
        <fullName evidence="3">5-oxoprolinase</fullName>
    </submittedName>
</protein>
<feature type="domain" description="Hydantoinase A/oxoprolinase" evidence="1">
    <location>
        <begin position="1"/>
        <end position="66"/>
    </location>
</feature>
<dbReference type="GO" id="GO:0006749">
    <property type="term" value="P:glutathione metabolic process"/>
    <property type="evidence" value="ECO:0007669"/>
    <property type="project" value="TreeGrafter"/>
</dbReference>
<reference evidence="3" key="1">
    <citation type="submission" date="2020-04" db="EMBL/GenBank/DDBJ databases">
        <title>Genome Assembly and Annotation of Botryosphaeria dothidea sdau 11-99, a Latent Pathogen of Apple Fruit Ring Rot in China.</title>
        <authorList>
            <person name="Yu C."/>
            <person name="Diao Y."/>
            <person name="Lu Q."/>
            <person name="Zhao J."/>
            <person name="Cui S."/>
            <person name="Peng C."/>
            <person name="He B."/>
            <person name="Liu H."/>
        </authorList>
    </citation>
    <scope>NUCLEOTIDE SEQUENCE [LARGE SCALE GENOMIC DNA]</scope>
    <source>
        <strain evidence="3">Sdau11-99</strain>
    </source>
</reference>
<dbReference type="Pfam" id="PF02538">
    <property type="entry name" value="Hydantoinase_B"/>
    <property type="match status" value="1"/>
</dbReference>
<dbReference type="Pfam" id="PF01968">
    <property type="entry name" value="Hydantoinase_A"/>
    <property type="match status" value="1"/>
</dbReference>
<dbReference type="PANTHER" id="PTHR11365">
    <property type="entry name" value="5-OXOPROLINASE RELATED"/>
    <property type="match status" value="1"/>
</dbReference>
<dbReference type="AlphaFoldDB" id="A0A8H4IKE4"/>
<proteinExistence type="predicted"/>
<accession>A0A8H4IKE4</accession>
<dbReference type="InterPro" id="IPR003692">
    <property type="entry name" value="Hydantoinase_B"/>
</dbReference>
<comment type="caution">
    <text evidence="3">The sequence shown here is derived from an EMBL/GenBank/DDBJ whole genome shotgun (WGS) entry which is preliminary data.</text>
</comment>
<dbReference type="InterPro" id="IPR002821">
    <property type="entry name" value="Hydantoinase_A"/>
</dbReference>
<dbReference type="PANTHER" id="PTHR11365:SF2">
    <property type="entry name" value="5-OXOPROLINASE"/>
    <property type="match status" value="1"/>
</dbReference>
<evidence type="ECO:0000259" key="2">
    <source>
        <dbReference type="Pfam" id="PF02538"/>
    </source>
</evidence>
<dbReference type="GO" id="GO:0005829">
    <property type="term" value="C:cytosol"/>
    <property type="evidence" value="ECO:0007669"/>
    <property type="project" value="TreeGrafter"/>
</dbReference>
<dbReference type="Proteomes" id="UP000572817">
    <property type="component" value="Unassembled WGS sequence"/>
</dbReference>
<evidence type="ECO:0000259" key="1">
    <source>
        <dbReference type="Pfam" id="PF01968"/>
    </source>
</evidence>
<evidence type="ECO:0000313" key="3">
    <source>
        <dbReference type="EMBL" id="KAF4303050.1"/>
    </source>
</evidence>
<dbReference type="GO" id="GO:0017168">
    <property type="term" value="F:5-oxoprolinase (ATP-hydrolyzing) activity"/>
    <property type="evidence" value="ECO:0007669"/>
    <property type="project" value="TreeGrafter"/>
</dbReference>
<evidence type="ECO:0000313" key="4">
    <source>
        <dbReference type="Proteomes" id="UP000572817"/>
    </source>
</evidence>